<dbReference type="Pfam" id="PF03179">
    <property type="entry name" value="V-ATPase_G"/>
    <property type="match status" value="1"/>
</dbReference>
<reference evidence="8 9" key="1">
    <citation type="submission" date="2024-01" db="EMBL/GenBank/DDBJ databases">
        <title>The complete chloroplast genome sequence of Lithospermum erythrorhizon: insights into the phylogenetic relationship among Boraginaceae species and the maternal lineages of purple gromwells.</title>
        <authorList>
            <person name="Okada T."/>
            <person name="Watanabe K."/>
        </authorList>
    </citation>
    <scope>NUCLEOTIDE SEQUENCE [LARGE SCALE GENOMIC DNA]</scope>
</reference>
<dbReference type="GO" id="GO:0046961">
    <property type="term" value="F:proton-transporting ATPase activity, rotational mechanism"/>
    <property type="evidence" value="ECO:0007669"/>
    <property type="project" value="InterPro"/>
</dbReference>
<evidence type="ECO:0000256" key="2">
    <source>
        <dbReference type="ARBA" id="ARBA00010066"/>
    </source>
</evidence>
<evidence type="ECO:0000313" key="8">
    <source>
        <dbReference type="EMBL" id="GAA0147711.1"/>
    </source>
</evidence>
<keyword evidence="6 7" id="KW-0406">Ion transport</keyword>
<gene>
    <name evidence="8" type="ORF">LIER_07345</name>
</gene>
<dbReference type="PANTHER" id="PTHR12713">
    <property type="entry name" value="VACUOLAR ATP SYNTHASE SUBUNIT G"/>
    <property type="match status" value="1"/>
</dbReference>
<dbReference type="InterPro" id="IPR005124">
    <property type="entry name" value="V-ATPase_G"/>
</dbReference>
<keyword evidence="9" id="KW-1185">Reference proteome</keyword>
<sequence length="110" mass="12367">MESSRGQNGIQLLLAAEQEAQHIVNTARTAKQARLKQAKDEAAKDIAEFRAQMEAEFQRKLEETSGDSGANVKRLEKETDEKIQQLKIQAADISHEVVQMLLKYVTTVNK</sequence>
<evidence type="ECO:0000256" key="6">
    <source>
        <dbReference type="ARBA" id="ARBA00023065"/>
    </source>
</evidence>
<evidence type="ECO:0000313" key="9">
    <source>
        <dbReference type="Proteomes" id="UP001454036"/>
    </source>
</evidence>
<evidence type="ECO:0000256" key="7">
    <source>
        <dbReference type="RuleBase" id="RU364019"/>
    </source>
</evidence>
<evidence type="ECO:0000256" key="5">
    <source>
        <dbReference type="ARBA" id="ARBA00022781"/>
    </source>
</evidence>
<comment type="similarity">
    <text evidence="2 7">Belongs to the V-ATPase G subunit family.</text>
</comment>
<dbReference type="NCBIfam" id="TIGR01147">
    <property type="entry name" value="V_ATP_synt_G"/>
    <property type="match status" value="1"/>
</dbReference>
<dbReference type="Gene3D" id="1.20.5.2950">
    <property type="match status" value="1"/>
</dbReference>
<dbReference type="GO" id="GO:0016887">
    <property type="term" value="F:ATP hydrolysis activity"/>
    <property type="evidence" value="ECO:0007669"/>
    <property type="project" value="TreeGrafter"/>
</dbReference>
<dbReference type="Proteomes" id="UP001454036">
    <property type="component" value="Unassembled WGS sequence"/>
</dbReference>
<dbReference type="EMBL" id="BAABME010001124">
    <property type="protein sequence ID" value="GAA0147711.1"/>
    <property type="molecule type" value="Genomic_DNA"/>
</dbReference>
<comment type="function">
    <text evidence="1">Catalytic subunit of the peripheral V1 complex of vacuolar ATPase (V-ATPase). V-ATPase is responsible for acidifying a variety of intracellular compartments in eukaryotic cells.</text>
</comment>
<comment type="subunit">
    <text evidence="3">V-ATPase is a heteromultimeric enzyme composed of a peripheral catalytic V1 complex (components A to H) attached to an integral membrane V0 proton pore complex (components: a, c, c', c'' and d).</text>
</comment>
<accession>A0AAV3PAE6</accession>
<comment type="function">
    <text evidence="7">Subunit of the V1 complex of vacuolar(H+)-ATPase (V-ATPase), a multisubunit enzyme composed of a peripheral complex (V1) that hydrolyzes ATP and a membrane integral complex (V0) that translocates protons. V-ATPase is responsible for acidifying and maintaining the pH of intracellular compartments and in some cell types, is targeted to the plasma membrane, where it is responsible for acidifying the extracellular environment.</text>
</comment>
<comment type="caution">
    <text evidence="8">The sequence shown here is derived from an EMBL/GenBank/DDBJ whole genome shotgun (WGS) entry which is preliminary data.</text>
</comment>
<dbReference type="AlphaFoldDB" id="A0AAV3PAE6"/>
<dbReference type="PANTHER" id="PTHR12713:SF11">
    <property type="entry name" value="V-TYPE PROTON ATPASE SUBUNIT G"/>
    <property type="match status" value="1"/>
</dbReference>
<organism evidence="8 9">
    <name type="scientific">Lithospermum erythrorhizon</name>
    <name type="common">Purple gromwell</name>
    <name type="synonym">Lithospermum officinale var. erythrorhizon</name>
    <dbReference type="NCBI Taxonomy" id="34254"/>
    <lineage>
        <taxon>Eukaryota</taxon>
        <taxon>Viridiplantae</taxon>
        <taxon>Streptophyta</taxon>
        <taxon>Embryophyta</taxon>
        <taxon>Tracheophyta</taxon>
        <taxon>Spermatophyta</taxon>
        <taxon>Magnoliopsida</taxon>
        <taxon>eudicotyledons</taxon>
        <taxon>Gunneridae</taxon>
        <taxon>Pentapetalae</taxon>
        <taxon>asterids</taxon>
        <taxon>lamiids</taxon>
        <taxon>Boraginales</taxon>
        <taxon>Boraginaceae</taxon>
        <taxon>Boraginoideae</taxon>
        <taxon>Lithospermeae</taxon>
        <taxon>Lithospermum</taxon>
    </lineage>
</organism>
<dbReference type="GO" id="GO:0000221">
    <property type="term" value="C:vacuolar proton-transporting V-type ATPase, V1 domain"/>
    <property type="evidence" value="ECO:0007669"/>
    <property type="project" value="TreeGrafter"/>
</dbReference>
<name>A0AAV3PAE6_LITER</name>
<comment type="subunit">
    <text evidence="7">V-ATPase is a heteromultimeric enzyme made up of two complexes: the ATP-hydrolytic V1 complex and the proton translocation V0 complex.</text>
</comment>
<evidence type="ECO:0000256" key="3">
    <source>
        <dbReference type="ARBA" id="ARBA00011196"/>
    </source>
</evidence>
<keyword evidence="4 7" id="KW-0813">Transport</keyword>
<evidence type="ECO:0000256" key="1">
    <source>
        <dbReference type="ARBA" id="ARBA00003847"/>
    </source>
</evidence>
<evidence type="ECO:0000256" key="4">
    <source>
        <dbReference type="ARBA" id="ARBA00022448"/>
    </source>
</evidence>
<dbReference type="FunFam" id="1.20.5.2950:FF:000001">
    <property type="entry name" value="V-type proton ATPase subunit G"/>
    <property type="match status" value="1"/>
</dbReference>
<protein>
    <recommendedName>
        <fullName evidence="7">V-type proton ATPase subunit G</fullName>
    </recommendedName>
</protein>
<keyword evidence="5 7" id="KW-0375">Hydrogen ion transport</keyword>
<proteinExistence type="inferred from homology"/>